<keyword evidence="3" id="KW-1185">Reference proteome</keyword>
<dbReference type="InterPro" id="IPR058188">
    <property type="entry name" value="YxiG-like"/>
</dbReference>
<evidence type="ECO:0000313" key="2">
    <source>
        <dbReference type="EMBL" id="MEV8463121.1"/>
    </source>
</evidence>
<reference evidence="2 3" key="1">
    <citation type="submission" date="2024-06" db="EMBL/GenBank/DDBJ databases">
        <title>The Natural Products Discovery Center: Release of the First 8490 Sequenced Strains for Exploring Actinobacteria Biosynthetic Diversity.</title>
        <authorList>
            <person name="Kalkreuter E."/>
            <person name="Kautsar S.A."/>
            <person name="Yang D."/>
            <person name="Bader C.D."/>
            <person name="Teijaro C.N."/>
            <person name="Fluegel L."/>
            <person name="Davis C.M."/>
            <person name="Simpson J.R."/>
            <person name="Lauterbach L."/>
            <person name="Steele A.D."/>
            <person name="Gui C."/>
            <person name="Meng S."/>
            <person name="Li G."/>
            <person name="Viehrig K."/>
            <person name="Ye F."/>
            <person name="Su P."/>
            <person name="Kiefer A.F."/>
            <person name="Nichols A."/>
            <person name="Cepeda A.J."/>
            <person name="Yan W."/>
            <person name="Fan B."/>
            <person name="Jiang Y."/>
            <person name="Adhikari A."/>
            <person name="Zheng C.-J."/>
            <person name="Schuster L."/>
            <person name="Cowan T.M."/>
            <person name="Smanski M.J."/>
            <person name="Chevrette M.G."/>
            <person name="De Carvalho L.P.S."/>
            <person name="Shen B."/>
        </authorList>
    </citation>
    <scope>NUCLEOTIDE SEQUENCE [LARGE SCALE GENOMIC DNA]</scope>
    <source>
        <strain evidence="2 3">NPDC052360</strain>
    </source>
</reference>
<accession>A0ABV3KUZ2</accession>
<dbReference type="Pfam" id="PF24712">
    <property type="entry name" value="YxiG_2"/>
    <property type="match status" value="1"/>
</dbReference>
<comment type="caution">
    <text evidence="2">The sequence shown here is derived from an EMBL/GenBank/DDBJ whole genome shotgun (WGS) entry which is preliminary data.</text>
</comment>
<evidence type="ECO:0000259" key="1">
    <source>
        <dbReference type="Pfam" id="PF24712"/>
    </source>
</evidence>
<sequence length="64" mass="7288">MKWHALYPEARLLPASEVTRRWSKALGINFHEGRIETNAHNLTLLLSDLQVSDVPVGYTPFVVE</sequence>
<name>A0ABV3KUZ2_STRGS</name>
<dbReference type="Proteomes" id="UP001553148">
    <property type="component" value="Unassembled WGS sequence"/>
</dbReference>
<gene>
    <name evidence="2" type="ORF">AB0470_26670</name>
</gene>
<feature type="domain" description="YxiG-like" evidence="1">
    <location>
        <begin position="2"/>
        <end position="63"/>
    </location>
</feature>
<dbReference type="EMBL" id="JBFAUJ010000012">
    <property type="protein sequence ID" value="MEV8463121.1"/>
    <property type="molecule type" value="Genomic_DNA"/>
</dbReference>
<proteinExistence type="predicted"/>
<protein>
    <recommendedName>
        <fullName evidence="1">YxiG-like domain-containing protein</fullName>
    </recommendedName>
</protein>
<organism evidence="2 3">
    <name type="scientific">Streptomyces griseosporeus</name>
    <dbReference type="NCBI Taxonomy" id="1910"/>
    <lineage>
        <taxon>Bacteria</taxon>
        <taxon>Bacillati</taxon>
        <taxon>Actinomycetota</taxon>
        <taxon>Actinomycetes</taxon>
        <taxon>Kitasatosporales</taxon>
        <taxon>Streptomycetaceae</taxon>
        <taxon>Streptomyces</taxon>
    </lineage>
</organism>
<evidence type="ECO:0000313" key="3">
    <source>
        <dbReference type="Proteomes" id="UP001553148"/>
    </source>
</evidence>